<dbReference type="Gene3D" id="1.10.600.10">
    <property type="entry name" value="Farnesyl Diphosphate Synthase"/>
    <property type="match status" value="1"/>
</dbReference>
<comment type="caution">
    <text evidence="1">The sequence shown here is derived from an EMBL/GenBank/DDBJ whole genome shotgun (WGS) entry which is preliminary data.</text>
</comment>
<gene>
    <name evidence="1" type="ORF">FRX31_018898</name>
</gene>
<dbReference type="AlphaFoldDB" id="A0A7J6W2W2"/>
<keyword evidence="2" id="KW-1185">Reference proteome</keyword>
<protein>
    <submittedName>
        <fullName evidence="1">Tricyclene synthase tps4 protein</fullName>
    </submittedName>
</protein>
<evidence type="ECO:0000313" key="2">
    <source>
        <dbReference type="Proteomes" id="UP000554482"/>
    </source>
</evidence>
<evidence type="ECO:0000313" key="1">
    <source>
        <dbReference type="EMBL" id="KAF5191511.1"/>
    </source>
</evidence>
<name>A0A7J6W2W2_THATH</name>
<sequence>MNDKGVTEEVAREYIRDLTDKTWKKLNAAMWADSPVSKEFIKLCVHGTRTSEATYQYGDGHGDPSNVSKSRVMSLLVDTVPV</sequence>
<dbReference type="Proteomes" id="UP000554482">
    <property type="component" value="Unassembled WGS sequence"/>
</dbReference>
<dbReference type="InterPro" id="IPR008949">
    <property type="entry name" value="Isoprenoid_synthase_dom_sf"/>
</dbReference>
<dbReference type="OrthoDB" id="1936865at2759"/>
<dbReference type="SUPFAM" id="SSF48576">
    <property type="entry name" value="Terpenoid synthases"/>
    <property type="match status" value="1"/>
</dbReference>
<proteinExistence type="predicted"/>
<organism evidence="1 2">
    <name type="scientific">Thalictrum thalictroides</name>
    <name type="common">Rue-anemone</name>
    <name type="synonym">Anemone thalictroides</name>
    <dbReference type="NCBI Taxonomy" id="46969"/>
    <lineage>
        <taxon>Eukaryota</taxon>
        <taxon>Viridiplantae</taxon>
        <taxon>Streptophyta</taxon>
        <taxon>Embryophyta</taxon>
        <taxon>Tracheophyta</taxon>
        <taxon>Spermatophyta</taxon>
        <taxon>Magnoliopsida</taxon>
        <taxon>Ranunculales</taxon>
        <taxon>Ranunculaceae</taxon>
        <taxon>Thalictroideae</taxon>
        <taxon>Thalictrum</taxon>
    </lineage>
</organism>
<dbReference type="EMBL" id="JABWDY010022731">
    <property type="protein sequence ID" value="KAF5191511.1"/>
    <property type="molecule type" value="Genomic_DNA"/>
</dbReference>
<reference evidence="1 2" key="1">
    <citation type="submission" date="2020-06" db="EMBL/GenBank/DDBJ databases">
        <title>Transcriptomic and genomic resources for Thalictrum thalictroides and T. hernandezii: Facilitating candidate gene discovery in an emerging model plant lineage.</title>
        <authorList>
            <person name="Arias T."/>
            <person name="Riano-Pachon D.M."/>
            <person name="Di Stilio V.S."/>
        </authorList>
    </citation>
    <scope>NUCLEOTIDE SEQUENCE [LARGE SCALE GENOMIC DNA]</scope>
    <source>
        <strain evidence="2">cv. WT478/WT964</strain>
        <tissue evidence="1">Leaves</tissue>
    </source>
</reference>
<accession>A0A7J6W2W2</accession>